<sequence length="246" mass="26546">MAIRGAEEMGSELGKAAGDTETRGGRGEGGQEVADSGGPRWTQRDRGESSVTASRKDQSVDERRRGWRWATLGEDEFLQVVLTAEWGRMAGIRRKVRDTGRTVTPIVRHRLGRGGADLNLELLQMLLDAAGCGMAWAGVGEISSAHFYWARMAWGCDRHSAGPRLSLLGPDSCQRHSPNLARAFSVTNLSHLPPGPFNLSSTGLPSRYRGSRNAAGATPSTVLFASWAIVPNPNRELTILGLARNG</sequence>
<proteinExistence type="predicted"/>
<dbReference type="Proteomes" id="UP001149074">
    <property type="component" value="Unassembled WGS sequence"/>
</dbReference>
<dbReference type="GeneID" id="81357117"/>
<reference evidence="2" key="2">
    <citation type="journal article" date="2023" name="IMA Fungus">
        <title>Comparative genomic study of the Penicillium genus elucidates a diverse pangenome and 15 lateral gene transfer events.</title>
        <authorList>
            <person name="Petersen C."/>
            <person name="Sorensen T."/>
            <person name="Nielsen M.R."/>
            <person name="Sondergaard T.E."/>
            <person name="Sorensen J.L."/>
            <person name="Fitzpatrick D.A."/>
            <person name="Frisvad J.C."/>
            <person name="Nielsen K.L."/>
        </authorList>
    </citation>
    <scope>NUCLEOTIDE SEQUENCE</scope>
    <source>
        <strain evidence="2">IBT 30761</strain>
    </source>
</reference>
<accession>A0A9W9FE93</accession>
<comment type="caution">
    <text evidence="2">The sequence shown here is derived from an EMBL/GenBank/DDBJ whole genome shotgun (WGS) entry which is preliminary data.</text>
</comment>
<keyword evidence="3" id="KW-1185">Reference proteome</keyword>
<evidence type="ECO:0000256" key="1">
    <source>
        <dbReference type="SAM" id="MobiDB-lite"/>
    </source>
</evidence>
<feature type="compositionally biased region" description="Basic and acidic residues" evidence="1">
    <location>
        <begin position="42"/>
        <end position="58"/>
    </location>
</feature>
<evidence type="ECO:0000313" key="2">
    <source>
        <dbReference type="EMBL" id="KAJ5098643.1"/>
    </source>
</evidence>
<dbReference type="AlphaFoldDB" id="A0A9W9FE93"/>
<name>A0A9W9FE93_9EURO</name>
<protein>
    <submittedName>
        <fullName evidence="2">Uncharacterized protein</fullName>
    </submittedName>
</protein>
<dbReference type="RefSeq" id="XP_056474297.1">
    <property type="nucleotide sequence ID" value="XM_056618138.1"/>
</dbReference>
<feature type="region of interest" description="Disordered" evidence="1">
    <location>
        <begin position="1"/>
        <end position="58"/>
    </location>
</feature>
<dbReference type="EMBL" id="JAPQKI010000005">
    <property type="protein sequence ID" value="KAJ5098643.1"/>
    <property type="molecule type" value="Genomic_DNA"/>
</dbReference>
<evidence type="ECO:0000313" key="3">
    <source>
        <dbReference type="Proteomes" id="UP001149074"/>
    </source>
</evidence>
<organism evidence="2 3">
    <name type="scientific">Penicillium argentinense</name>
    <dbReference type="NCBI Taxonomy" id="1131581"/>
    <lineage>
        <taxon>Eukaryota</taxon>
        <taxon>Fungi</taxon>
        <taxon>Dikarya</taxon>
        <taxon>Ascomycota</taxon>
        <taxon>Pezizomycotina</taxon>
        <taxon>Eurotiomycetes</taxon>
        <taxon>Eurotiomycetidae</taxon>
        <taxon>Eurotiales</taxon>
        <taxon>Aspergillaceae</taxon>
        <taxon>Penicillium</taxon>
    </lineage>
</organism>
<reference evidence="2" key="1">
    <citation type="submission" date="2022-11" db="EMBL/GenBank/DDBJ databases">
        <authorList>
            <person name="Petersen C."/>
        </authorList>
    </citation>
    <scope>NUCLEOTIDE SEQUENCE</scope>
    <source>
        <strain evidence="2">IBT 30761</strain>
    </source>
</reference>
<gene>
    <name evidence="2" type="ORF">N7532_005644</name>
</gene>